<dbReference type="Proteomes" id="UP000596742">
    <property type="component" value="Unassembled WGS sequence"/>
</dbReference>
<keyword evidence="3" id="KW-1185">Reference proteome</keyword>
<name>A0A8B6CCQ3_MYTGA</name>
<accession>A0A8B6CCQ3</accession>
<evidence type="ECO:0000313" key="3">
    <source>
        <dbReference type="Proteomes" id="UP000596742"/>
    </source>
</evidence>
<comment type="caution">
    <text evidence="2">The sequence shown here is derived from an EMBL/GenBank/DDBJ whole genome shotgun (WGS) entry which is preliminary data.</text>
</comment>
<proteinExistence type="predicted"/>
<dbReference type="AlphaFoldDB" id="A0A8B6CCQ3"/>
<feature type="compositionally biased region" description="Basic residues" evidence="1">
    <location>
        <begin position="54"/>
        <end position="64"/>
    </location>
</feature>
<feature type="compositionally biased region" description="Basic and acidic residues" evidence="1">
    <location>
        <begin position="65"/>
        <end position="76"/>
    </location>
</feature>
<evidence type="ECO:0000313" key="2">
    <source>
        <dbReference type="EMBL" id="VDI03294.1"/>
    </source>
</evidence>
<evidence type="ECO:0000256" key="1">
    <source>
        <dbReference type="SAM" id="MobiDB-lite"/>
    </source>
</evidence>
<feature type="region of interest" description="Disordered" evidence="1">
    <location>
        <begin position="48"/>
        <end position="102"/>
    </location>
</feature>
<feature type="compositionally biased region" description="Low complexity" evidence="1">
    <location>
        <begin position="77"/>
        <end position="93"/>
    </location>
</feature>
<reference evidence="2" key="1">
    <citation type="submission" date="2018-11" db="EMBL/GenBank/DDBJ databases">
        <authorList>
            <person name="Alioto T."/>
            <person name="Alioto T."/>
        </authorList>
    </citation>
    <scope>NUCLEOTIDE SEQUENCE</scope>
</reference>
<sequence>MGLIVKERQQRFRDNLKGDPDRLEAFKAKERKRYHDYKEIGMVKPINEMSERSKRSKRRRWRLSKNKERQRKKDIENSTSITSANTNRNSTTTHMFPSKNPNSVVKIFKSQATTKDALDEFNKLQADTSYMRRRKRPLLNDAK</sequence>
<protein>
    <submittedName>
        <fullName evidence="2">Uncharacterized protein</fullName>
    </submittedName>
</protein>
<dbReference type="EMBL" id="UYJE01001576">
    <property type="protein sequence ID" value="VDI03294.1"/>
    <property type="molecule type" value="Genomic_DNA"/>
</dbReference>
<organism evidence="2 3">
    <name type="scientific">Mytilus galloprovincialis</name>
    <name type="common">Mediterranean mussel</name>
    <dbReference type="NCBI Taxonomy" id="29158"/>
    <lineage>
        <taxon>Eukaryota</taxon>
        <taxon>Metazoa</taxon>
        <taxon>Spiralia</taxon>
        <taxon>Lophotrochozoa</taxon>
        <taxon>Mollusca</taxon>
        <taxon>Bivalvia</taxon>
        <taxon>Autobranchia</taxon>
        <taxon>Pteriomorphia</taxon>
        <taxon>Mytilida</taxon>
        <taxon>Mytiloidea</taxon>
        <taxon>Mytilidae</taxon>
        <taxon>Mytilinae</taxon>
        <taxon>Mytilus</taxon>
    </lineage>
</organism>
<gene>
    <name evidence="2" type="ORF">MGAL_10B092120</name>
</gene>